<reference evidence="10" key="1">
    <citation type="submission" date="2020-08" db="EMBL/GenBank/DDBJ databases">
        <title>Genome public.</title>
        <authorList>
            <person name="Liu C."/>
            <person name="Sun Q."/>
        </authorList>
    </citation>
    <scope>NUCLEOTIDE SEQUENCE</scope>
    <source>
        <strain evidence="10">NSJ-12</strain>
    </source>
</reference>
<keyword evidence="4 8" id="KW-0812">Transmembrane</keyword>
<dbReference type="Pfam" id="PF03799">
    <property type="entry name" value="FtsQ_DivIB_C"/>
    <property type="match status" value="1"/>
</dbReference>
<dbReference type="PANTHER" id="PTHR37820">
    <property type="entry name" value="CELL DIVISION PROTEIN DIVIB"/>
    <property type="match status" value="1"/>
</dbReference>
<sequence length="239" mass="27636">MRGNEKIVLKKGLYVLAIIGLIFVIILFLPIWRIEQIDVTSTHYYTEEEILKEGGIVLNMHPLSLNKKIATKHITELPFVEEVQINYEFPNRLTVKVVENQLLGYIQFHDSFLCIDQKGKVLEQSKSKRFELPLLEGMQFEYFSIGEKIGIGNEEKVDTVKEMVTILSKYDFLKEIDVIDVSNLEEIHLYVGKLNVIIGNIRNFDEKIKWLIQVNNNYSMGILDLSYIQDGQAVLTPLD</sequence>
<feature type="transmembrane region" description="Helical" evidence="8">
    <location>
        <begin position="12"/>
        <end position="32"/>
    </location>
</feature>
<evidence type="ECO:0000256" key="8">
    <source>
        <dbReference type="SAM" id="Phobius"/>
    </source>
</evidence>
<dbReference type="InterPro" id="IPR005548">
    <property type="entry name" value="Cell_div_FtsQ/DivIB_C"/>
</dbReference>
<dbReference type="GO" id="GO:0005886">
    <property type="term" value="C:plasma membrane"/>
    <property type="evidence" value="ECO:0007669"/>
    <property type="project" value="TreeGrafter"/>
</dbReference>
<evidence type="ECO:0000256" key="6">
    <source>
        <dbReference type="ARBA" id="ARBA00023136"/>
    </source>
</evidence>
<feature type="domain" description="POTRA" evidence="9">
    <location>
        <begin position="32"/>
        <end position="100"/>
    </location>
</feature>
<keyword evidence="11" id="KW-1185">Reference proteome</keyword>
<gene>
    <name evidence="10" type="ORF">H8718_12290</name>
</gene>
<evidence type="ECO:0000313" key="10">
    <source>
        <dbReference type="EMBL" id="MBC8580306.1"/>
    </source>
</evidence>
<comment type="subcellular location">
    <subcellularLocation>
        <location evidence="1">Membrane</location>
    </subcellularLocation>
</comment>
<comment type="caution">
    <text evidence="10">The sequence shown here is derived from an EMBL/GenBank/DDBJ whole genome shotgun (WGS) entry which is preliminary data.</text>
</comment>
<protein>
    <submittedName>
        <fullName evidence="10">FtsQ-type POTRA domain-containing protein</fullName>
    </submittedName>
</protein>
<dbReference type="PANTHER" id="PTHR37820:SF1">
    <property type="entry name" value="CELL DIVISION PROTEIN FTSQ"/>
    <property type="match status" value="1"/>
</dbReference>
<dbReference type="RefSeq" id="WP_249333149.1">
    <property type="nucleotide sequence ID" value="NZ_JACRSY010000019.1"/>
</dbReference>
<keyword evidence="2" id="KW-1003">Cell membrane</keyword>
<dbReference type="Gene3D" id="3.40.50.10960">
    <property type="match status" value="1"/>
</dbReference>
<evidence type="ECO:0000256" key="3">
    <source>
        <dbReference type="ARBA" id="ARBA00022618"/>
    </source>
</evidence>
<dbReference type="Gene3D" id="3.10.20.310">
    <property type="entry name" value="membrane protein fhac"/>
    <property type="match status" value="1"/>
</dbReference>
<dbReference type="Proteomes" id="UP000655830">
    <property type="component" value="Unassembled WGS sequence"/>
</dbReference>
<dbReference type="InterPro" id="IPR013685">
    <property type="entry name" value="POTRA_FtsQ_type"/>
</dbReference>
<evidence type="ECO:0000313" key="11">
    <source>
        <dbReference type="Proteomes" id="UP000655830"/>
    </source>
</evidence>
<organism evidence="10 11">
    <name type="scientific">Zhenhengia yiwuensis</name>
    <dbReference type="NCBI Taxonomy" id="2763666"/>
    <lineage>
        <taxon>Bacteria</taxon>
        <taxon>Bacillati</taxon>
        <taxon>Bacillota</taxon>
        <taxon>Clostridia</taxon>
        <taxon>Lachnospirales</taxon>
        <taxon>Lachnospiraceae</taxon>
        <taxon>Zhenhengia</taxon>
    </lineage>
</organism>
<evidence type="ECO:0000256" key="5">
    <source>
        <dbReference type="ARBA" id="ARBA00022989"/>
    </source>
</evidence>
<dbReference type="GO" id="GO:0051301">
    <property type="term" value="P:cell division"/>
    <property type="evidence" value="ECO:0007669"/>
    <property type="project" value="UniProtKB-KW"/>
</dbReference>
<evidence type="ECO:0000256" key="4">
    <source>
        <dbReference type="ARBA" id="ARBA00022692"/>
    </source>
</evidence>
<evidence type="ECO:0000256" key="2">
    <source>
        <dbReference type="ARBA" id="ARBA00022475"/>
    </source>
</evidence>
<evidence type="ECO:0000256" key="1">
    <source>
        <dbReference type="ARBA" id="ARBA00004370"/>
    </source>
</evidence>
<keyword evidence="5 8" id="KW-1133">Transmembrane helix</keyword>
<keyword evidence="3" id="KW-0132">Cell division</keyword>
<name>A0A926EIK6_9FIRM</name>
<keyword evidence="6 8" id="KW-0472">Membrane</keyword>
<evidence type="ECO:0000256" key="7">
    <source>
        <dbReference type="ARBA" id="ARBA00023306"/>
    </source>
</evidence>
<dbReference type="InterPro" id="IPR050487">
    <property type="entry name" value="FtsQ_DivIB"/>
</dbReference>
<dbReference type="Pfam" id="PF08478">
    <property type="entry name" value="POTRA_1"/>
    <property type="match status" value="1"/>
</dbReference>
<evidence type="ECO:0000259" key="9">
    <source>
        <dbReference type="PROSITE" id="PS51779"/>
    </source>
</evidence>
<dbReference type="EMBL" id="JACRSY010000019">
    <property type="protein sequence ID" value="MBC8580306.1"/>
    <property type="molecule type" value="Genomic_DNA"/>
</dbReference>
<dbReference type="PROSITE" id="PS51779">
    <property type="entry name" value="POTRA"/>
    <property type="match status" value="1"/>
</dbReference>
<dbReference type="AlphaFoldDB" id="A0A926EIK6"/>
<proteinExistence type="predicted"/>
<accession>A0A926EIK6</accession>
<keyword evidence="7" id="KW-0131">Cell cycle</keyword>
<dbReference type="InterPro" id="IPR034746">
    <property type="entry name" value="POTRA"/>
</dbReference>